<dbReference type="InterPro" id="IPR036291">
    <property type="entry name" value="NAD(P)-bd_dom_sf"/>
</dbReference>
<organism evidence="2 3">
    <name type="scientific">Bradyrhizobium japonicum</name>
    <dbReference type="NCBI Taxonomy" id="375"/>
    <lineage>
        <taxon>Bacteria</taxon>
        <taxon>Pseudomonadati</taxon>
        <taxon>Pseudomonadota</taxon>
        <taxon>Alphaproteobacteria</taxon>
        <taxon>Hyphomicrobiales</taxon>
        <taxon>Nitrobacteraceae</taxon>
        <taxon>Bradyrhizobium</taxon>
    </lineage>
</organism>
<protein>
    <submittedName>
        <fullName evidence="2">Beta-D-hydroxybutyrate dehydrogenase</fullName>
    </submittedName>
</protein>
<reference evidence="2 3" key="1">
    <citation type="submission" date="2014-09" db="EMBL/GenBank/DDBJ databases">
        <title>Draft genome of Bradyrhizobium japonicum Is-34.</title>
        <authorList>
            <person name="Tsurumaru H."/>
            <person name="Yamakawa T."/>
            <person name="Hashimoto S."/>
            <person name="Okizaki K."/>
            <person name="Kanesaki Y."/>
            <person name="Yoshikawa H."/>
            <person name="Yajima S."/>
        </authorList>
    </citation>
    <scope>NUCLEOTIDE SEQUENCE [LARGE SCALE GENOMIC DNA]</scope>
    <source>
        <strain evidence="2 3">Is-34</strain>
    </source>
</reference>
<dbReference type="FunFam" id="3.40.50.720:FF:000084">
    <property type="entry name" value="Short-chain dehydrogenase reductase"/>
    <property type="match status" value="1"/>
</dbReference>
<sequence>MKGKWALVTGATAGLGLAVAEGLAGAGANIVLHDLVAPKQPADDLRARFGVEVIAAGADLSRREAIEAMMADLLARCGAIDILVNNAVVRHFSAIEQFPPDRWEQALAVNLSAPFHLIRLALPAMKRRGWGRIISMGSIYSSRAVEDRIDYVTTKTAILGMTRAVAIETARSGITCNTLCPGTLPTPAILNKIATIASNSGRPVDDVTKEYLGERQPTQRFIEMNAVAAMVIFLCGPAANDITGASLPIDGGWSVA</sequence>
<dbReference type="PROSITE" id="PS00061">
    <property type="entry name" value="ADH_SHORT"/>
    <property type="match status" value="1"/>
</dbReference>
<dbReference type="PRINTS" id="PR00080">
    <property type="entry name" value="SDRFAMILY"/>
</dbReference>
<gene>
    <name evidence="2" type="ORF">MA20_14145</name>
</gene>
<dbReference type="Proteomes" id="UP000030377">
    <property type="component" value="Unassembled WGS sequence"/>
</dbReference>
<dbReference type="Gene3D" id="3.40.50.720">
    <property type="entry name" value="NAD(P)-binding Rossmann-like Domain"/>
    <property type="match status" value="1"/>
</dbReference>
<comment type="caution">
    <text evidence="2">The sequence shown here is derived from an EMBL/GenBank/DDBJ whole genome shotgun (WGS) entry which is preliminary data.</text>
</comment>
<dbReference type="Pfam" id="PF13561">
    <property type="entry name" value="adh_short_C2"/>
    <property type="match status" value="1"/>
</dbReference>
<dbReference type="InterPro" id="IPR002347">
    <property type="entry name" value="SDR_fam"/>
</dbReference>
<dbReference type="PANTHER" id="PTHR42879:SF2">
    <property type="entry name" value="3-OXOACYL-[ACYL-CARRIER-PROTEIN] REDUCTASE FABG"/>
    <property type="match status" value="1"/>
</dbReference>
<proteinExistence type="inferred from homology"/>
<dbReference type="EMBL" id="JRPN01000014">
    <property type="protein sequence ID" value="KGT78545.1"/>
    <property type="molecule type" value="Genomic_DNA"/>
</dbReference>
<name>A0A0A3XW05_BRAJP</name>
<dbReference type="PRINTS" id="PR00081">
    <property type="entry name" value="GDHRDH"/>
</dbReference>
<accession>A0A0A3XW05</accession>
<dbReference type="SUPFAM" id="SSF51735">
    <property type="entry name" value="NAD(P)-binding Rossmann-fold domains"/>
    <property type="match status" value="1"/>
</dbReference>
<dbReference type="InterPro" id="IPR020904">
    <property type="entry name" value="Sc_DH/Rdtase_CS"/>
</dbReference>
<comment type="similarity">
    <text evidence="1">Belongs to the short-chain dehydrogenases/reductases (SDR) family.</text>
</comment>
<dbReference type="RefSeq" id="WP_028155746.1">
    <property type="nucleotide sequence ID" value="NZ_JANUDC010000001.1"/>
</dbReference>
<dbReference type="AlphaFoldDB" id="A0A0A3XW05"/>
<dbReference type="STRING" id="375.BKD09_RS33335"/>
<dbReference type="InterPro" id="IPR050259">
    <property type="entry name" value="SDR"/>
</dbReference>
<dbReference type="PANTHER" id="PTHR42879">
    <property type="entry name" value="3-OXOACYL-(ACYL-CARRIER-PROTEIN) REDUCTASE"/>
    <property type="match status" value="1"/>
</dbReference>
<evidence type="ECO:0000313" key="2">
    <source>
        <dbReference type="EMBL" id="KGT78545.1"/>
    </source>
</evidence>
<evidence type="ECO:0000256" key="1">
    <source>
        <dbReference type="ARBA" id="ARBA00006484"/>
    </source>
</evidence>
<dbReference type="GO" id="GO:0032787">
    <property type="term" value="P:monocarboxylic acid metabolic process"/>
    <property type="evidence" value="ECO:0007669"/>
    <property type="project" value="UniProtKB-ARBA"/>
</dbReference>
<evidence type="ECO:0000313" key="3">
    <source>
        <dbReference type="Proteomes" id="UP000030377"/>
    </source>
</evidence>